<accession>A0A9D1UYX0</accession>
<protein>
    <recommendedName>
        <fullName evidence="2">DUF7847 domain-containing protein</fullName>
    </recommendedName>
</protein>
<dbReference type="Proteomes" id="UP000824202">
    <property type="component" value="Unassembled WGS sequence"/>
</dbReference>
<dbReference type="Pfam" id="PF25231">
    <property type="entry name" value="DUF7847"/>
    <property type="match status" value="1"/>
</dbReference>
<feature type="transmembrane region" description="Helical" evidence="1">
    <location>
        <begin position="231"/>
        <end position="257"/>
    </location>
</feature>
<reference evidence="3" key="1">
    <citation type="journal article" date="2021" name="PeerJ">
        <title>Extensive microbial diversity within the chicken gut microbiome revealed by metagenomics and culture.</title>
        <authorList>
            <person name="Gilroy R."/>
            <person name="Ravi A."/>
            <person name="Getino M."/>
            <person name="Pursley I."/>
            <person name="Horton D.L."/>
            <person name="Alikhan N.F."/>
            <person name="Baker D."/>
            <person name="Gharbi K."/>
            <person name="Hall N."/>
            <person name="Watson M."/>
            <person name="Adriaenssens E.M."/>
            <person name="Foster-Nyarko E."/>
            <person name="Jarju S."/>
            <person name="Secka A."/>
            <person name="Antonio M."/>
            <person name="Oren A."/>
            <person name="Chaudhuri R.R."/>
            <person name="La Ragione R."/>
            <person name="Hildebrand F."/>
            <person name="Pallen M.J."/>
        </authorList>
    </citation>
    <scope>NUCLEOTIDE SEQUENCE</scope>
    <source>
        <strain evidence="3">23274</strain>
    </source>
</reference>
<reference evidence="3" key="2">
    <citation type="submission" date="2021-04" db="EMBL/GenBank/DDBJ databases">
        <authorList>
            <person name="Gilroy R."/>
        </authorList>
    </citation>
    <scope>NUCLEOTIDE SEQUENCE</scope>
    <source>
        <strain evidence="3">23274</strain>
    </source>
</reference>
<dbReference type="AlphaFoldDB" id="A0A9D1UYX0"/>
<organism evidence="3 4">
    <name type="scientific">Candidatus Odoribacter faecigallinarum</name>
    <dbReference type="NCBI Taxonomy" id="2838706"/>
    <lineage>
        <taxon>Bacteria</taxon>
        <taxon>Pseudomonadati</taxon>
        <taxon>Bacteroidota</taxon>
        <taxon>Bacteroidia</taxon>
        <taxon>Bacteroidales</taxon>
        <taxon>Odoribacteraceae</taxon>
        <taxon>Odoribacter</taxon>
    </lineage>
</organism>
<evidence type="ECO:0000313" key="4">
    <source>
        <dbReference type="Proteomes" id="UP000824202"/>
    </source>
</evidence>
<proteinExistence type="predicted"/>
<feature type="domain" description="DUF7847" evidence="2">
    <location>
        <begin position="80"/>
        <end position="260"/>
    </location>
</feature>
<dbReference type="EMBL" id="DXFT01000033">
    <property type="protein sequence ID" value="HIX02823.1"/>
    <property type="molecule type" value="Genomic_DNA"/>
</dbReference>
<name>A0A9D1UYX0_9BACT</name>
<feature type="transmembrane region" description="Helical" evidence="1">
    <location>
        <begin position="130"/>
        <end position="148"/>
    </location>
</feature>
<feature type="transmembrane region" description="Helical" evidence="1">
    <location>
        <begin position="154"/>
        <end position="171"/>
    </location>
</feature>
<evidence type="ECO:0000313" key="3">
    <source>
        <dbReference type="EMBL" id="HIX02823.1"/>
    </source>
</evidence>
<keyword evidence="1" id="KW-0812">Transmembrane</keyword>
<evidence type="ECO:0000259" key="2">
    <source>
        <dbReference type="Pfam" id="PF25231"/>
    </source>
</evidence>
<evidence type="ECO:0000256" key="1">
    <source>
        <dbReference type="SAM" id="Phobius"/>
    </source>
</evidence>
<feature type="transmembrane region" description="Helical" evidence="1">
    <location>
        <begin position="74"/>
        <end position="97"/>
    </location>
</feature>
<dbReference type="InterPro" id="IPR057169">
    <property type="entry name" value="DUF7847"/>
</dbReference>
<sequence length="281" mass="31670">MEKIDLNVGRGFSDCITVMFNFVKQEFKPLMKAAGFIVLPLLLVDMVLKSFFVSDVFAYTLLEYDVDVMLDADYWRGLGVNYLTMLVSYFWLALFALSYMRVYAERFAEGDAVPVSFGEVWQVMGKSMGVSLLWSVFYFLMVCFGMLLFLIPGIYVAVVFVFVLCFIVIAGKSLSNSMSASMKIMSGKWWNTFGYLLVLGMLVSALSYVFSLPYMFLSIKTIVVGEEPSTYALAFGVLLSTLGQYLLQLVAFVGIGVRFFSLREQKEHAALLDKINEIGKN</sequence>
<feature type="transmembrane region" description="Helical" evidence="1">
    <location>
        <begin position="33"/>
        <end position="54"/>
    </location>
</feature>
<gene>
    <name evidence="3" type="ORF">H9863_01740</name>
</gene>
<feature type="transmembrane region" description="Helical" evidence="1">
    <location>
        <begin position="192"/>
        <end position="211"/>
    </location>
</feature>
<comment type="caution">
    <text evidence="3">The sequence shown here is derived from an EMBL/GenBank/DDBJ whole genome shotgun (WGS) entry which is preliminary data.</text>
</comment>
<keyword evidence="1" id="KW-0472">Membrane</keyword>
<keyword evidence="1" id="KW-1133">Transmembrane helix</keyword>